<evidence type="ECO:0000313" key="2">
    <source>
        <dbReference type="EMBL" id="SDN28196.1"/>
    </source>
</evidence>
<evidence type="ECO:0000256" key="1">
    <source>
        <dbReference type="SAM" id="MobiDB-lite"/>
    </source>
</evidence>
<evidence type="ECO:0000313" key="3">
    <source>
        <dbReference type="Proteomes" id="UP000198778"/>
    </source>
</evidence>
<proteinExistence type="predicted"/>
<dbReference type="EMBL" id="FNIL01000001">
    <property type="protein sequence ID" value="SDN28196.1"/>
    <property type="molecule type" value="Genomic_DNA"/>
</dbReference>
<dbReference type="Proteomes" id="UP000198778">
    <property type="component" value="Unassembled WGS sequence"/>
</dbReference>
<dbReference type="NCBIfam" id="TIGR02530">
    <property type="entry name" value="flg_new"/>
    <property type="match status" value="1"/>
</dbReference>
<dbReference type="InterPro" id="IPR013367">
    <property type="entry name" value="Flagellar_put"/>
</dbReference>
<dbReference type="OrthoDB" id="165650at2"/>
<dbReference type="Pfam" id="PF12611">
    <property type="entry name" value="Flagellar_put"/>
    <property type="match status" value="1"/>
</dbReference>
<dbReference type="RefSeq" id="WP_090839957.1">
    <property type="nucleotide sequence ID" value="NZ_FNIL01000001.1"/>
</dbReference>
<reference evidence="3" key="1">
    <citation type="submission" date="2016-10" db="EMBL/GenBank/DDBJ databases">
        <authorList>
            <person name="Varghese N."/>
            <person name="Submissions S."/>
        </authorList>
    </citation>
    <scope>NUCLEOTIDE SEQUENCE [LARGE SCALE GENOMIC DNA]</scope>
    <source>
        <strain evidence="3">CGMCC 1.10369</strain>
    </source>
</reference>
<dbReference type="AlphaFoldDB" id="A0A1H0A639"/>
<keyword evidence="2" id="KW-0969">Cilium</keyword>
<keyword evidence="3" id="KW-1185">Reference proteome</keyword>
<feature type="region of interest" description="Disordered" evidence="1">
    <location>
        <begin position="1"/>
        <end position="29"/>
    </location>
</feature>
<sequence length="126" mass="14415">MSMKIMPHHLQQPLPRPLKTTQSSKPQQAEFQNVLKERLNDSIKISRHAEKRMEERGIHLPEQTWQEMTTKIKEAHKRGVNDSLVLTNSAAFVVSAKNETVITAMNREEASEQLFTNINGAIILKD</sequence>
<feature type="compositionally biased region" description="Polar residues" evidence="1">
    <location>
        <begin position="19"/>
        <end position="29"/>
    </location>
</feature>
<organism evidence="2 3">
    <name type="scientific">Alkalicoccus daliensis</name>
    <dbReference type="NCBI Taxonomy" id="745820"/>
    <lineage>
        <taxon>Bacteria</taxon>
        <taxon>Bacillati</taxon>
        <taxon>Bacillota</taxon>
        <taxon>Bacilli</taxon>
        <taxon>Bacillales</taxon>
        <taxon>Bacillaceae</taxon>
        <taxon>Alkalicoccus</taxon>
    </lineage>
</organism>
<accession>A0A1H0A639</accession>
<gene>
    <name evidence="2" type="ORF">SAMN04488053_101342</name>
</gene>
<keyword evidence="2" id="KW-0966">Cell projection</keyword>
<protein>
    <submittedName>
        <fullName evidence="2">Flagellar operon protein</fullName>
    </submittedName>
</protein>
<name>A0A1H0A639_9BACI</name>
<keyword evidence="2" id="KW-0282">Flagellum</keyword>
<dbReference type="STRING" id="745820.SAMN04488053_101342"/>